<sequence>MDGRRLGSLIGCAGGLAFVLVSAGGVPGAWWWRALGLVLAGAVLVAIVVSRAPAPPPPDRRALRIYGACVLAMVLAILVGARVLNALGETDLVRLWVVLVVGIHFVPFASAFRQPLFTRLGATMAAIAVAAGAISPWVSWAPYAGAVGGGLALLVFALLGLVRPDV</sequence>
<keyword evidence="1" id="KW-0472">Membrane</keyword>
<name>A0A6L7EXQ1_9ACTN</name>
<keyword evidence="3" id="KW-1185">Reference proteome</keyword>
<proteinExistence type="predicted"/>
<evidence type="ECO:0000313" key="2">
    <source>
        <dbReference type="EMBL" id="MXG88879.1"/>
    </source>
</evidence>
<feature type="transmembrane region" description="Helical" evidence="1">
    <location>
        <begin position="7"/>
        <end position="24"/>
    </location>
</feature>
<feature type="transmembrane region" description="Helical" evidence="1">
    <location>
        <begin position="62"/>
        <end position="81"/>
    </location>
</feature>
<gene>
    <name evidence="2" type="ORF">GRQ65_04870</name>
</gene>
<evidence type="ECO:0000256" key="1">
    <source>
        <dbReference type="SAM" id="Phobius"/>
    </source>
</evidence>
<feature type="transmembrane region" description="Helical" evidence="1">
    <location>
        <begin position="93"/>
        <end position="109"/>
    </location>
</feature>
<keyword evidence="1" id="KW-1133">Transmembrane helix</keyword>
<keyword evidence="1" id="KW-0812">Transmembrane</keyword>
<feature type="transmembrane region" description="Helical" evidence="1">
    <location>
        <begin position="140"/>
        <end position="162"/>
    </location>
</feature>
<evidence type="ECO:0000313" key="3">
    <source>
        <dbReference type="Proteomes" id="UP000473325"/>
    </source>
</evidence>
<feature type="transmembrane region" description="Helical" evidence="1">
    <location>
        <begin position="30"/>
        <end position="50"/>
    </location>
</feature>
<dbReference type="AlphaFoldDB" id="A0A6L7EXQ1"/>
<accession>A0A6L7EXQ1</accession>
<comment type="caution">
    <text evidence="2">The sequence shown here is derived from an EMBL/GenBank/DDBJ whole genome shotgun (WGS) entry which is preliminary data.</text>
</comment>
<dbReference type="RefSeq" id="WP_160875660.1">
    <property type="nucleotide sequence ID" value="NZ_WUEK01000002.1"/>
</dbReference>
<protein>
    <submittedName>
        <fullName evidence="2">Uncharacterized protein</fullName>
    </submittedName>
</protein>
<reference evidence="2 3" key="1">
    <citation type="submission" date="2019-12" db="EMBL/GenBank/DDBJ databases">
        <authorList>
            <person name="Kun Z."/>
        </authorList>
    </citation>
    <scope>NUCLEOTIDE SEQUENCE [LARGE SCALE GENOMIC DNA]</scope>
    <source>
        <strain evidence="2 3">YIM 123512</strain>
    </source>
</reference>
<feature type="transmembrane region" description="Helical" evidence="1">
    <location>
        <begin position="116"/>
        <end position="134"/>
    </location>
</feature>
<dbReference type="EMBL" id="WUEK01000002">
    <property type="protein sequence ID" value="MXG88879.1"/>
    <property type="molecule type" value="Genomic_DNA"/>
</dbReference>
<organism evidence="2 3">
    <name type="scientific">Nocardioides flavescens</name>
    <dbReference type="NCBI Taxonomy" id="2691959"/>
    <lineage>
        <taxon>Bacteria</taxon>
        <taxon>Bacillati</taxon>
        <taxon>Actinomycetota</taxon>
        <taxon>Actinomycetes</taxon>
        <taxon>Propionibacteriales</taxon>
        <taxon>Nocardioidaceae</taxon>
        <taxon>Nocardioides</taxon>
    </lineage>
</organism>
<dbReference type="Proteomes" id="UP000473325">
    <property type="component" value="Unassembled WGS sequence"/>
</dbReference>